<keyword evidence="2" id="KW-0808">Transferase</keyword>
<dbReference type="InterPro" id="IPR015421">
    <property type="entry name" value="PyrdxlP-dep_Trfase_major"/>
</dbReference>
<dbReference type="AlphaFoldDB" id="A0A1G2JEC8"/>
<dbReference type="Proteomes" id="UP000177751">
    <property type="component" value="Unassembled WGS sequence"/>
</dbReference>
<accession>A0A1G2JEC8</accession>
<proteinExistence type="predicted"/>
<dbReference type="STRING" id="1802229.A2401_03180"/>
<dbReference type="InterPro" id="IPR050087">
    <property type="entry name" value="AON_synthase_class-II"/>
</dbReference>
<feature type="domain" description="Aminotransferase class I/classII large" evidence="3">
    <location>
        <begin position="42"/>
        <end position="390"/>
    </location>
</feature>
<evidence type="ECO:0000313" key="5">
    <source>
        <dbReference type="Proteomes" id="UP000177751"/>
    </source>
</evidence>
<protein>
    <recommendedName>
        <fullName evidence="3">Aminotransferase class I/classII large domain-containing protein</fullName>
    </recommendedName>
</protein>
<dbReference type="GO" id="GO:0030170">
    <property type="term" value="F:pyridoxal phosphate binding"/>
    <property type="evidence" value="ECO:0007669"/>
    <property type="project" value="InterPro"/>
</dbReference>
<dbReference type="CDD" id="cd06454">
    <property type="entry name" value="KBL_like"/>
    <property type="match status" value="1"/>
</dbReference>
<reference evidence="4 5" key="1">
    <citation type="journal article" date="2016" name="Nat. Commun.">
        <title>Thousands of microbial genomes shed light on interconnected biogeochemical processes in an aquifer system.</title>
        <authorList>
            <person name="Anantharaman K."/>
            <person name="Brown C.T."/>
            <person name="Hug L.A."/>
            <person name="Sharon I."/>
            <person name="Castelle C.J."/>
            <person name="Probst A.J."/>
            <person name="Thomas B.C."/>
            <person name="Singh A."/>
            <person name="Wilkins M.J."/>
            <person name="Karaoz U."/>
            <person name="Brodie E.L."/>
            <person name="Williams K.H."/>
            <person name="Hubbard S.S."/>
            <person name="Banfield J.F."/>
        </authorList>
    </citation>
    <scope>NUCLEOTIDE SEQUENCE [LARGE SCALE GENOMIC DNA]</scope>
</reference>
<evidence type="ECO:0000313" key="4">
    <source>
        <dbReference type="EMBL" id="OGZ85479.1"/>
    </source>
</evidence>
<dbReference type="Gene3D" id="3.40.640.10">
    <property type="entry name" value="Type I PLP-dependent aspartate aminotransferase-like (Major domain)"/>
    <property type="match status" value="1"/>
</dbReference>
<dbReference type="SUPFAM" id="SSF53383">
    <property type="entry name" value="PLP-dependent transferases"/>
    <property type="match status" value="1"/>
</dbReference>
<dbReference type="PANTHER" id="PTHR13693">
    <property type="entry name" value="CLASS II AMINOTRANSFERASE/8-AMINO-7-OXONONANOATE SYNTHASE"/>
    <property type="match status" value="1"/>
</dbReference>
<comment type="cofactor">
    <cofactor evidence="1">
        <name>pyridoxal 5'-phosphate</name>
        <dbReference type="ChEBI" id="CHEBI:597326"/>
    </cofactor>
</comment>
<evidence type="ECO:0000256" key="1">
    <source>
        <dbReference type="ARBA" id="ARBA00001933"/>
    </source>
</evidence>
<gene>
    <name evidence="4" type="ORF">A2401_03180</name>
</gene>
<organism evidence="4 5">
    <name type="scientific">Candidatus Staskawiczbacteria bacterium RIFOXYC1_FULL_38_18</name>
    <dbReference type="NCBI Taxonomy" id="1802229"/>
    <lineage>
        <taxon>Bacteria</taxon>
        <taxon>Candidatus Staskawicziibacteriota</taxon>
    </lineage>
</organism>
<dbReference type="InterPro" id="IPR015424">
    <property type="entry name" value="PyrdxlP-dep_Trfase"/>
</dbReference>
<evidence type="ECO:0000259" key="3">
    <source>
        <dbReference type="Pfam" id="PF00155"/>
    </source>
</evidence>
<dbReference type="GO" id="GO:0016740">
    <property type="term" value="F:transferase activity"/>
    <property type="evidence" value="ECO:0007669"/>
    <property type="project" value="UniProtKB-KW"/>
</dbReference>
<name>A0A1G2JEC8_9BACT</name>
<sequence length="402" mass="44619">MKKSEQYFEKNLNFLRKKNLYPVIHEVDGPSSFPEILIKGEKYTNFCSNNYLGLAGNEEIKQVVAENIRKYGVGSGSTRMLSGTLDVQVEFEKKLAKFLGKENSITFSSGYMANIGVIRMLADAFPYFDLFGGGQGVIISDELNHASIIDGVRLSKAKREIYRHSDMNSLEKILKKYKNKRKLILTDGVFSMDGDMAKLKEICELSKSYDAIVMVDDSHGLGVLGPNGEGVAHKLEIYKDVDIIMGSFTKAFGSIGGFIATDNVISDYLRITARTYIFSDPIIPAVVAGLIKALEIIENGGELRKKAIGNADMLRDGLKGIGFEVLGESTTIVPLLIGTEKKAIKFAEMLYEKNILAPCIRRPAVVEGKERIRFSVMATHEEEQIGELLNECEKIGKFLKII</sequence>
<dbReference type="EMBL" id="MHPP01000002">
    <property type="protein sequence ID" value="OGZ85479.1"/>
    <property type="molecule type" value="Genomic_DNA"/>
</dbReference>
<dbReference type="Pfam" id="PF00155">
    <property type="entry name" value="Aminotran_1_2"/>
    <property type="match status" value="1"/>
</dbReference>
<dbReference type="InterPro" id="IPR004839">
    <property type="entry name" value="Aminotransferase_I/II_large"/>
</dbReference>
<comment type="caution">
    <text evidence="4">The sequence shown here is derived from an EMBL/GenBank/DDBJ whole genome shotgun (WGS) entry which is preliminary data.</text>
</comment>
<dbReference type="InterPro" id="IPR015422">
    <property type="entry name" value="PyrdxlP-dep_Trfase_small"/>
</dbReference>
<evidence type="ECO:0000256" key="2">
    <source>
        <dbReference type="ARBA" id="ARBA00022679"/>
    </source>
</evidence>
<dbReference type="Gene3D" id="3.90.1150.10">
    <property type="entry name" value="Aspartate Aminotransferase, domain 1"/>
    <property type="match status" value="1"/>
</dbReference>